<dbReference type="InterPro" id="IPR036291">
    <property type="entry name" value="NAD(P)-bd_dom_sf"/>
</dbReference>
<protein>
    <recommendedName>
        <fullName evidence="5">Ketoreductase domain-containing protein</fullName>
    </recommendedName>
</protein>
<dbReference type="InterPro" id="IPR002347">
    <property type="entry name" value="SDR_fam"/>
</dbReference>
<comment type="similarity">
    <text evidence="1">Belongs to the short-chain dehydrogenases/reductases (SDR) family.</text>
</comment>
<dbReference type="PANTHER" id="PTHR43008:SF9">
    <property type="entry name" value="OXIDOREDUCTASE"/>
    <property type="match status" value="1"/>
</dbReference>
<dbReference type="Gene3D" id="3.40.50.720">
    <property type="entry name" value="NAD(P)-binding Rossmann-like Domain"/>
    <property type="match status" value="1"/>
</dbReference>
<dbReference type="Proteomes" id="UP000279259">
    <property type="component" value="Unassembled WGS sequence"/>
</dbReference>
<dbReference type="SUPFAM" id="SSF51735">
    <property type="entry name" value="NAD(P)-binding Rossmann-fold domains"/>
    <property type="match status" value="1"/>
</dbReference>
<gene>
    <name evidence="6" type="ORF">EHS25_008579</name>
</gene>
<feature type="domain" description="Ketoreductase" evidence="5">
    <location>
        <begin position="49"/>
        <end position="247"/>
    </location>
</feature>
<sequence>MVSEKIFADNVKETENGPSGSGIANGEEAAIAAPLATIAAPGLFSLSARTIIVTGAARGLGLTIAHALVESGSDVVCLDILPAPVEPQWSQVVQSANQRGLKLTYSHLNVTDASQVTSAFESAFASARPSHPVRGLLHCAGIQLLKDALEVEPEKFRQVIDVNLTGSFLVSQAFAREWLSKNPSANGSAGGNGASIVLIGSMSGHIANFGLENAVYNASKAGVNQLVRNLAYEWSRRGLRINSISPGYIRTAMTAALFDERPYLPELWTKASLLGRLSTPDEFRGPAIYLLSDASSFMTGADMLVDGGHTAH</sequence>
<dbReference type="FunFam" id="3.40.50.720:FF:000245">
    <property type="entry name" value="Short chain dehydrogenase, putative"/>
    <property type="match status" value="1"/>
</dbReference>
<evidence type="ECO:0000313" key="7">
    <source>
        <dbReference type="Proteomes" id="UP000279259"/>
    </source>
</evidence>
<dbReference type="Pfam" id="PF13561">
    <property type="entry name" value="adh_short_C2"/>
    <property type="match status" value="1"/>
</dbReference>
<dbReference type="InterPro" id="IPR057326">
    <property type="entry name" value="KR_dom"/>
</dbReference>
<evidence type="ECO:0000256" key="2">
    <source>
        <dbReference type="ARBA" id="ARBA00022857"/>
    </source>
</evidence>
<comment type="caution">
    <text evidence="6">The sequence shown here is derived from an EMBL/GenBank/DDBJ whole genome shotgun (WGS) entry which is preliminary data.</text>
</comment>
<dbReference type="PRINTS" id="PR00081">
    <property type="entry name" value="GDHRDH"/>
</dbReference>
<dbReference type="EMBL" id="RSCD01000006">
    <property type="protein sequence ID" value="RSH92164.1"/>
    <property type="molecule type" value="Genomic_DNA"/>
</dbReference>
<dbReference type="AlphaFoldDB" id="A0A427YM22"/>
<evidence type="ECO:0000256" key="1">
    <source>
        <dbReference type="ARBA" id="ARBA00006484"/>
    </source>
</evidence>
<dbReference type="STRING" id="1890683.A0A427YM22"/>
<keyword evidence="2" id="KW-0521">NADP</keyword>
<feature type="region of interest" description="Disordered" evidence="4">
    <location>
        <begin position="1"/>
        <end position="22"/>
    </location>
</feature>
<name>A0A427YM22_9TREE</name>
<dbReference type="GO" id="GO:0050664">
    <property type="term" value="F:oxidoreductase activity, acting on NAD(P)H, oxygen as acceptor"/>
    <property type="evidence" value="ECO:0007669"/>
    <property type="project" value="TreeGrafter"/>
</dbReference>
<organism evidence="6 7">
    <name type="scientific">Saitozyma podzolica</name>
    <dbReference type="NCBI Taxonomy" id="1890683"/>
    <lineage>
        <taxon>Eukaryota</taxon>
        <taxon>Fungi</taxon>
        <taxon>Dikarya</taxon>
        <taxon>Basidiomycota</taxon>
        <taxon>Agaricomycotina</taxon>
        <taxon>Tremellomycetes</taxon>
        <taxon>Tremellales</taxon>
        <taxon>Trimorphomycetaceae</taxon>
        <taxon>Saitozyma</taxon>
    </lineage>
</organism>
<dbReference type="GO" id="GO:0016616">
    <property type="term" value="F:oxidoreductase activity, acting on the CH-OH group of donors, NAD or NADP as acceptor"/>
    <property type="evidence" value="ECO:0007669"/>
    <property type="project" value="UniProtKB-ARBA"/>
</dbReference>
<evidence type="ECO:0000259" key="5">
    <source>
        <dbReference type="SMART" id="SM00822"/>
    </source>
</evidence>
<dbReference type="InterPro" id="IPR020904">
    <property type="entry name" value="Sc_DH/Rdtase_CS"/>
</dbReference>
<proteinExistence type="inferred from homology"/>
<reference evidence="6 7" key="1">
    <citation type="submission" date="2018-11" db="EMBL/GenBank/DDBJ databases">
        <title>Genome sequence of Saitozyma podzolica DSM 27192.</title>
        <authorList>
            <person name="Aliyu H."/>
            <person name="Gorte O."/>
            <person name="Ochsenreither K."/>
        </authorList>
    </citation>
    <scope>NUCLEOTIDE SEQUENCE [LARGE SCALE GENOMIC DNA]</scope>
    <source>
        <strain evidence="6 7">DSM 27192</strain>
    </source>
</reference>
<accession>A0A427YM22</accession>
<feature type="compositionally biased region" description="Basic and acidic residues" evidence="4">
    <location>
        <begin position="1"/>
        <end position="15"/>
    </location>
</feature>
<dbReference type="OrthoDB" id="1669814at2759"/>
<dbReference type="SMART" id="SM00822">
    <property type="entry name" value="PKS_KR"/>
    <property type="match status" value="1"/>
</dbReference>
<evidence type="ECO:0000313" key="6">
    <source>
        <dbReference type="EMBL" id="RSH92164.1"/>
    </source>
</evidence>
<keyword evidence="3" id="KW-0560">Oxidoreductase</keyword>
<evidence type="ECO:0000256" key="4">
    <source>
        <dbReference type="SAM" id="MobiDB-lite"/>
    </source>
</evidence>
<dbReference type="PANTHER" id="PTHR43008">
    <property type="entry name" value="BENZIL REDUCTASE"/>
    <property type="match status" value="1"/>
</dbReference>
<dbReference type="PROSITE" id="PS00061">
    <property type="entry name" value="ADH_SHORT"/>
    <property type="match status" value="1"/>
</dbReference>
<keyword evidence="7" id="KW-1185">Reference proteome</keyword>
<evidence type="ECO:0000256" key="3">
    <source>
        <dbReference type="ARBA" id="ARBA00023002"/>
    </source>
</evidence>